<dbReference type="AlphaFoldDB" id="A0A5B9D9L7"/>
<name>A0A5B9D9L7_9ARCH</name>
<dbReference type="GO" id="GO:0006355">
    <property type="term" value="P:regulation of DNA-templated transcription"/>
    <property type="evidence" value="ECO:0007669"/>
    <property type="project" value="InterPro"/>
</dbReference>
<evidence type="ECO:0000313" key="3">
    <source>
        <dbReference type="Proteomes" id="UP000321408"/>
    </source>
</evidence>
<dbReference type="SUPFAM" id="SSF47598">
    <property type="entry name" value="Ribbon-helix-helix"/>
    <property type="match status" value="1"/>
</dbReference>
<gene>
    <name evidence="2" type="ORF">DSAG12_01610</name>
</gene>
<reference evidence="2 3" key="1">
    <citation type="journal article" date="2020" name="Nature">
        <title>Isolation of an archaeon at the prokaryote-eukaryote interface.</title>
        <authorList>
            <person name="Imachi H."/>
            <person name="Nobu M.K."/>
            <person name="Nakahara N."/>
            <person name="Morono Y."/>
            <person name="Ogawara M."/>
            <person name="Takaki Y."/>
            <person name="Takano Y."/>
            <person name="Uematsu K."/>
            <person name="Ikuta T."/>
            <person name="Ito M."/>
            <person name="Matsui Y."/>
            <person name="Miyazaki M."/>
            <person name="Murata K."/>
            <person name="Saito Y."/>
            <person name="Sakai S."/>
            <person name="Song C."/>
            <person name="Tasumi E."/>
            <person name="Yamanaka Y."/>
            <person name="Yamaguchi T."/>
            <person name="Kamagata Y."/>
            <person name="Tamaki H."/>
            <person name="Takai K."/>
        </authorList>
    </citation>
    <scope>NUCLEOTIDE SEQUENCE [LARGE SCALE GENOMIC DNA]</scope>
    <source>
        <strain evidence="2 3">MK-D1</strain>
    </source>
</reference>
<sequence length="68" mass="8036">MRMLSVFIPESYIESLDILVAEEIFPNRSEAIRSAIRDLIRNEILLKDAVTKRKNKKQFEKQSNQEQN</sequence>
<dbReference type="RefSeq" id="WP_147662683.1">
    <property type="nucleotide sequence ID" value="NZ_CP042905.2"/>
</dbReference>
<dbReference type="EMBL" id="CP042905">
    <property type="protein sequence ID" value="QEE15783.1"/>
    <property type="molecule type" value="Genomic_DNA"/>
</dbReference>
<dbReference type="InterPro" id="IPR010985">
    <property type="entry name" value="Ribbon_hlx_hlx"/>
</dbReference>
<dbReference type="Proteomes" id="UP000321408">
    <property type="component" value="Chromosome"/>
</dbReference>
<dbReference type="CDD" id="cd22231">
    <property type="entry name" value="RHH_NikR_HicB-like"/>
    <property type="match status" value="1"/>
</dbReference>
<reference evidence="2 3" key="2">
    <citation type="journal article" date="2024" name="Int. J. Syst. Evol. Microbiol.">
        <title>Promethearchaeum syntrophicum gen. nov., sp. nov., an anaerobic, obligately syntrophic archaeon, the first isolate of the lineage 'Asgard' archaea, and proposal of the new archaeal phylum Promethearchaeota phyl. nov. and kingdom Promethearchaeati regn. nov.</title>
        <authorList>
            <person name="Imachi H."/>
            <person name="Nobu M.K."/>
            <person name="Kato S."/>
            <person name="Takaki Y."/>
            <person name="Miyazaki M."/>
            <person name="Miyata M."/>
            <person name="Ogawara M."/>
            <person name="Saito Y."/>
            <person name="Sakai S."/>
            <person name="Tahara Y.O."/>
            <person name="Takano Y."/>
            <person name="Tasumi E."/>
            <person name="Uematsu K."/>
            <person name="Yoshimura T."/>
            <person name="Itoh T."/>
            <person name="Ohkuma M."/>
            <person name="Takai K."/>
        </authorList>
    </citation>
    <scope>NUCLEOTIDE SEQUENCE [LARGE SCALE GENOMIC DNA]</scope>
    <source>
        <strain evidence="2 3">MK-D1</strain>
    </source>
</reference>
<organism evidence="2 3">
    <name type="scientific">Promethearchaeum syntrophicum</name>
    <dbReference type="NCBI Taxonomy" id="2594042"/>
    <lineage>
        <taxon>Archaea</taxon>
        <taxon>Promethearchaeati</taxon>
        <taxon>Promethearchaeota</taxon>
        <taxon>Promethearchaeia</taxon>
        <taxon>Promethearchaeales</taxon>
        <taxon>Promethearchaeaceae</taxon>
        <taxon>Promethearchaeum</taxon>
    </lineage>
</organism>
<dbReference type="OrthoDB" id="56938at2157"/>
<dbReference type="Gene3D" id="1.10.1220.10">
    <property type="entry name" value="Met repressor-like"/>
    <property type="match status" value="1"/>
</dbReference>
<feature type="domain" description="Ribbon-helix-helix protein CopG" evidence="1">
    <location>
        <begin position="4"/>
        <end position="42"/>
    </location>
</feature>
<keyword evidence="3" id="KW-1185">Reference proteome</keyword>
<evidence type="ECO:0000313" key="2">
    <source>
        <dbReference type="EMBL" id="QEE15783.1"/>
    </source>
</evidence>
<dbReference type="PANTHER" id="PTHR36215">
    <property type="entry name" value="BLL4998 PROTEIN"/>
    <property type="match status" value="1"/>
</dbReference>
<dbReference type="InterPro" id="IPR013321">
    <property type="entry name" value="Arc_rbn_hlx_hlx"/>
</dbReference>
<dbReference type="PANTHER" id="PTHR36215:SF1">
    <property type="entry name" value="BLL4998 PROTEIN"/>
    <property type="match status" value="1"/>
</dbReference>
<accession>A0A5B9D9L7</accession>
<dbReference type="Pfam" id="PF01402">
    <property type="entry name" value="RHH_1"/>
    <property type="match status" value="1"/>
</dbReference>
<protein>
    <submittedName>
        <fullName evidence="2">Ribbon-helix-helix domain-containing protein</fullName>
    </submittedName>
</protein>
<dbReference type="InterPro" id="IPR002145">
    <property type="entry name" value="CopG"/>
</dbReference>
<evidence type="ECO:0000259" key="1">
    <source>
        <dbReference type="Pfam" id="PF01402"/>
    </source>
</evidence>
<dbReference type="KEGG" id="psyt:DSAG12_01610"/>
<proteinExistence type="predicted"/>
<dbReference type="GeneID" id="41329603"/>